<sequence length="619" mass="70079">MVTGIEEAGLVLAAFPVVISFLEHYRSGLETLQEWWRFRTEFLAFRTEVGVQSVFYTENLEALLAPIVASEVKMKALLDNPGGPPWQDPGLEQMVKERLPKSYDWYKSTVAAIIDILENMKRRLGVKPGTTSTLELKAKGKIRWEYEFARIRFTLNKRVREKLLERLRNYNRDLQNMLGNSDKLADTRLKRRTLPFAVHYARVRDHAHGLHQLFVSEWRCDCRQFHNANLLLEDRIKSGLRDEHEASVLADLEFNALLYFGENIPDFQQSPWTWHETKIRISGPLGLSLPTPDKFSQRTKDISSASESLDSSPPSTPNQQKKATFAPKAHSVPTFQLSPSPNAPTPATPSPTSPYEEQHVSKIGNLCDAIGQAQEEIRCLGFLLDRKERRYTFLPVMQPAVHPSKLEIVTLEDLLQDSRAANDGGIRQTHVLSKRDRIYIATLLSISLLQLHSTPWLAGTWTKKNIFFTRAKDIPSAPIDTSRLYVSPPVELDAAKLRPNRPEDTAANAIKYLFALGVMLLELCFGNALEDNPARHLYLGNDGKPNDYTDFATANHWQESVLGEIGPDYAEAVRKCILCAFPHPYKDLSDDHFSEAIHAEVVVPVKATLQYMDSGARPD</sequence>
<gene>
    <name evidence="3" type="ORF">JMJ35_008002</name>
</gene>
<evidence type="ECO:0000259" key="2">
    <source>
        <dbReference type="Pfam" id="PF24476"/>
    </source>
</evidence>
<feature type="region of interest" description="Disordered" evidence="1">
    <location>
        <begin position="290"/>
        <end position="359"/>
    </location>
</feature>
<dbReference type="InterPro" id="IPR056002">
    <property type="entry name" value="DUF7580"/>
</dbReference>
<reference evidence="3" key="1">
    <citation type="submission" date="2023-03" db="EMBL/GenBank/DDBJ databases">
        <title>Complete genome of Cladonia borealis.</title>
        <authorList>
            <person name="Park H."/>
        </authorList>
    </citation>
    <scope>NUCLEOTIDE SEQUENCE</scope>
    <source>
        <strain evidence="3">ANT050790</strain>
    </source>
</reference>
<protein>
    <recommendedName>
        <fullName evidence="2">DUF7580 domain-containing protein</fullName>
    </recommendedName>
</protein>
<dbReference type="EMBL" id="JAFEKC020000018">
    <property type="protein sequence ID" value="KAK0509608.1"/>
    <property type="molecule type" value="Genomic_DNA"/>
</dbReference>
<feature type="domain" description="DUF7580" evidence="2">
    <location>
        <begin position="200"/>
        <end position="609"/>
    </location>
</feature>
<accession>A0AA39UZ70</accession>
<dbReference type="PANTHER" id="PTHR35186">
    <property type="entry name" value="ANK_REP_REGION DOMAIN-CONTAINING PROTEIN"/>
    <property type="match status" value="1"/>
</dbReference>
<name>A0AA39UZ70_9LECA</name>
<feature type="compositionally biased region" description="Low complexity" evidence="1">
    <location>
        <begin position="303"/>
        <end position="313"/>
    </location>
</feature>
<comment type="caution">
    <text evidence="3">The sequence shown here is derived from an EMBL/GenBank/DDBJ whole genome shotgun (WGS) entry which is preliminary data.</text>
</comment>
<feature type="compositionally biased region" description="Pro residues" evidence="1">
    <location>
        <begin position="341"/>
        <end position="352"/>
    </location>
</feature>
<dbReference type="Proteomes" id="UP001166286">
    <property type="component" value="Unassembled WGS sequence"/>
</dbReference>
<dbReference type="PANTHER" id="PTHR35186:SF4">
    <property type="entry name" value="PRION-INHIBITION AND PROPAGATION HELO DOMAIN-CONTAINING PROTEIN"/>
    <property type="match status" value="1"/>
</dbReference>
<evidence type="ECO:0000313" key="3">
    <source>
        <dbReference type="EMBL" id="KAK0509608.1"/>
    </source>
</evidence>
<dbReference type="Pfam" id="PF24476">
    <property type="entry name" value="DUF7580"/>
    <property type="match status" value="1"/>
</dbReference>
<organism evidence="3 4">
    <name type="scientific">Cladonia borealis</name>
    <dbReference type="NCBI Taxonomy" id="184061"/>
    <lineage>
        <taxon>Eukaryota</taxon>
        <taxon>Fungi</taxon>
        <taxon>Dikarya</taxon>
        <taxon>Ascomycota</taxon>
        <taxon>Pezizomycotina</taxon>
        <taxon>Lecanoromycetes</taxon>
        <taxon>OSLEUM clade</taxon>
        <taxon>Lecanoromycetidae</taxon>
        <taxon>Lecanorales</taxon>
        <taxon>Lecanorineae</taxon>
        <taxon>Cladoniaceae</taxon>
        <taxon>Cladonia</taxon>
    </lineage>
</organism>
<proteinExistence type="predicted"/>
<keyword evidence="4" id="KW-1185">Reference proteome</keyword>
<evidence type="ECO:0000256" key="1">
    <source>
        <dbReference type="SAM" id="MobiDB-lite"/>
    </source>
</evidence>
<dbReference type="AlphaFoldDB" id="A0AA39UZ70"/>
<evidence type="ECO:0000313" key="4">
    <source>
        <dbReference type="Proteomes" id="UP001166286"/>
    </source>
</evidence>